<dbReference type="GO" id="GO:0016020">
    <property type="term" value="C:membrane"/>
    <property type="evidence" value="ECO:0007669"/>
    <property type="project" value="UniProtKB-SubCell"/>
</dbReference>
<evidence type="ECO:0000256" key="4">
    <source>
        <dbReference type="ARBA" id="ARBA00023136"/>
    </source>
</evidence>
<evidence type="ECO:0000313" key="6">
    <source>
        <dbReference type="Proteomes" id="UP000728032"/>
    </source>
</evidence>
<keyword evidence="4" id="KW-0472">Membrane</keyword>
<dbReference type="Gene3D" id="1.20.1740.10">
    <property type="entry name" value="Amino acid/polyamine transporter I"/>
    <property type="match status" value="1"/>
</dbReference>
<dbReference type="InterPro" id="IPR002293">
    <property type="entry name" value="AA/rel_permease1"/>
</dbReference>
<evidence type="ECO:0000256" key="3">
    <source>
        <dbReference type="ARBA" id="ARBA00022989"/>
    </source>
</evidence>
<accession>A0A7R9R085</accession>
<dbReference type="EMBL" id="CAJPVJ010042132">
    <property type="protein sequence ID" value="CAG2182070.1"/>
    <property type="molecule type" value="Genomic_DNA"/>
</dbReference>
<organism evidence="5">
    <name type="scientific">Oppiella nova</name>
    <dbReference type="NCBI Taxonomy" id="334625"/>
    <lineage>
        <taxon>Eukaryota</taxon>
        <taxon>Metazoa</taxon>
        <taxon>Ecdysozoa</taxon>
        <taxon>Arthropoda</taxon>
        <taxon>Chelicerata</taxon>
        <taxon>Arachnida</taxon>
        <taxon>Acari</taxon>
        <taxon>Acariformes</taxon>
        <taxon>Sarcoptiformes</taxon>
        <taxon>Oribatida</taxon>
        <taxon>Brachypylina</taxon>
        <taxon>Oppioidea</taxon>
        <taxon>Oppiidae</taxon>
        <taxon>Oppiella</taxon>
    </lineage>
</organism>
<name>A0A7R9R085_9ACAR</name>
<evidence type="ECO:0000256" key="1">
    <source>
        <dbReference type="ARBA" id="ARBA00004141"/>
    </source>
</evidence>
<dbReference type="PANTHER" id="PTHR11785">
    <property type="entry name" value="AMINO ACID TRANSPORTER"/>
    <property type="match status" value="1"/>
</dbReference>
<dbReference type="GO" id="GO:0015179">
    <property type="term" value="F:L-amino acid transmembrane transporter activity"/>
    <property type="evidence" value="ECO:0007669"/>
    <property type="project" value="TreeGrafter"/>
</dbReference>
<dbReference type="EMBL" id="OC956957">
    <property type="protein sequence ID" value="CAD7664933.1"/>
    <property type="molecule type" value="Genomic_DNA"/>
</dbReference>
<keyword evidence="3" id="KW-1133">Transmembrane helix</keyword>
<proteinExistence type="predicted"/>
<keyword evidence="2" id="KW-0812">Transmembrane</keyword>
<evidence type="ECO:0000256" key="2">
    <source>
        <dbReference type="ARBA" id="ARBA00022692"/>
    </source>
</evidence>
<dbReference type="Proteomes" id="UP000728032">
    <property type="component" value="Unassembled WGS sequence"/>
</dbReference>
<protein>
    <submittedName>
        <fullName evidence="5">Uncharacterized protein</fullName>
    </submittedName>
</protein>
<dbReference type="AlphaFoldDB" id="A0A7R9R085"/>
<sequence length="69" mass="7349">MAAIIMPISVALSSFGAGNGSCFTSGRLAFVAAREGHLIDVLSFVDYERFTPSPALIFNAFLSSKCEMN</sequence>
<comment type="subcellular location">
    <subcellularLocation>
        <location evidence="1">Membrane</location>
        <topology evidence="1">Multi-pass membrane protein</topology>
    </subcellularLocation>
</comment>
<evidence type="ECO:0000313" key="5">
    <source>
        <dbReference type="EMBL" id="CAD7664933.1"/>
    </source>
</evidence>
<dbReference type="OrthoDB" id="6494821at2759"/>
<keyword evidence="6" id="KW-1185">Reference proteome</keyword>
<dbReference type="InterPro" id="IPR050598">
    <property type="entry name" value="AminoAcid_Transporter"/>
</dbReference>
<dbReference type="PANTHER" id="PTHR11785:SF512">
    <property type="entry name" value="SOBREMESA, ISOFORM B"/>
    <property type="match status" value="1"/>
</dbReference>
<gene>
    <name evidence="5" type="ORF">ONB1V03_LOCUS21491</name>
</gene>
<reference evidence="5" key="1">
    <citation type="submission" date="2020-11" db="EMBL/GenBank/DDBJ databases">
        <authorList>
            <person name="Tran Van P."/>
        </authorList>
    </citation>
    <scope>NUCLEOTIDE SEQUENCE</scope>
</reference>
<dbReference type="Pfam" id="PF13520">
    <property type="entry name" value="AA_permease_2"/>
    <property type="match status" value="1"/>
</dbReference>